<feature type="compositionally biased region" description="Polar residues" evidence="6">
    <location>
        <begin position="19"/>
        <end position="28"/>
    </location>
</feature>
<dbReference type="RefSeq" id="XP_040038619.1">
    <property type="nucleotide sequence ID" value="XM_040182685.1"/>
</dbReference>
<keyword evidence="3" id="KW-0963">Cytoplasm</keyword>
<comment type="similarity">
    <text evidence="2">Belongs to the CKAP2 family.</text>
</comment>
<dbReference type="GeneTree" id="ENSGT00530000063691"/>
<keyword evidence="4" id="KW-0597">Phosphoprotein</keyword>
<dbReference type="InterPro" id="IPR029197">
    <property type="entry name" value="CKAP2_C"/>
</dbReference>
<keyword evidence="5" id="KW-0206">Cytoskeleton</keyword>
<proteinExistence type="inferred from homology"/>
<dbReference type="PANTHER" id="PTHR16076:SF8">
    <property type="entry name" value="CYTOSKELETON-ASSOCIATED PROTEIN 2"/>
    <property type="match status" value="1"/>
</dbReference>
<evidence type="ECO:0000256" key="2">
    <source>
        <dbReference type="ARBA" id="ARBA00009468"/>
    </source>
</evidence>
<reference evidence="8 9" key="1">
    <citation type="journal article" date="2021" name="G3 (Bethesda)">
        <title>Improved contiguity of the threespine stickleback genome using long-read sequencing.</title>
        <authorList>
            <person name="Nath S."/>
            <person name="Shaw D.E."/>
            <person name="White M.A."/>
        </authorList>
    </citation>
    <scope>NUCLEOTIDE SEQUENCE [LARGE SCALE GENOMIC DNA]</scope>
    <source>
        <strain evidence="8 9">Lake Benthic</strain>
    </source>
</reference>
<organism evidence="8 9">
    <name type="scientific">Gasterosteus aculeatus aculeatus</name>
    <name type="common">three-spined stickleback</name>
    <dbReference type="NCBI Taxonomy" id="481459"/>
    <lineage>
        <taxon>Eukaryota</taxon>
        <taxon>Metazoa</taxon>
        <taxon>Chordata</taxon>
        <taxon>Craniata</taxon>
        <taxon>Vertebrata</taxon>
        <taxon>Euteleostomi</taxon>
        <taxon>Actinopterygii</taxon>
        <taxon>Neopterygii</taxon>
        <taxon>Teleostei</taxon>
        <taxon>Neoteleostei</taxon>
        <taxon>Acanthomorphata</taxon>
        <taxon>Eupercaria</taxon>
        <taxon>Perciformes</taxon>
        <taxon>Cottioidei</taxon>
        <taxon>Gasterosteales</taxon>
        <taxon>Gasterosteidae</taxon>
        <taxon>Gasterosteus</taxon>
    </lineage>
</organism>
<evidence type="ECO:0000256" key="4">
    <source>
        <dbReference type="ARBA" id="ARBA00022553"/>
    </source>
</evidence>
<feature type="region of interest" description="Disordered" evidence="6">
    <location>
        <begin position="282"/>
        <end position="301"/>
    </location>
</feature>
<dbReference type="GO" id="GO:0015630">
    <property type="term" value="C:microtubule cytoskeleton"/>
    <property type="evidence" value="ECO:0007669"/>
    <property type="project" value="TreeGrafter"/>
</dbReference>
<reference evidence="8" key="3">
    <citation type="submission" date="2025-09" db="UniProtKB">
        <authorList>
            <consortium name="Ensembl"/>
        </authorList>
    </citation>
    <scope>IDENTIFICATION</scope>
</reference>
<dbReference type="Pfam" id="PF15297">
    <property type="entry name" value="CKAP2_C"/>
    <property type="match status" value="1"/>
</dbReference>
<dbReference type="Proteomes" id="UP000007635">
    <property type="component" value="Chromosome VII"/>
</dbReference>
<accession>A0AAQ4RUX6</accession>
<dbReference type="GO" id="GO:0007026">
    <property type="term" value="P:negative regulation of microtubule depolymerization"/>
    <property type="evidence" value="ECO:0007669"/>
    <property type="project" value="TreeGrafter"/>
</dbReference>
<evidence type="ECO:0000313" key="9">
    <source>
        <dbReference type="Proteomes" id="UP000007635"/>
    </source>
</evidence>
<evidence type="ECO:0000256" key="6">
    <source>
        <dbReference type="SAM" id="MobiDB-lite"/>
    </source>
</evidence>
<dbReference type="Ensembl" id="ENSGACT00000086710.1">
    <property type="protein sequence ID" value="ENSGACP00000067245.1"/>
    <property type="gene ID" value="ENSGACG00000029270.1"/>
</dbReference>
<evidence type="ECO:0000256" key="1">
    <source>
        <dbReference type="ARBA" id="ARBA00004245"/>
    </source>
</evidence>
<name>A0AAQ4RUX6_GASAC</name>
<evidence type="ECO:0000313" key="8">
    <source>
        <dbReference type="Ensembl" id="ENSGACP00000067245.1"/>
    </source>
</evidence>
<feature type="domain" description="Cytoskeleton-associated protein 2 C-terminal" evidence="7">
    <location>
        <begin position="415"/>
        <end position="538"/>
    </location>
</feature>
<dbReference type="PANTHER" id="PTHR16076">
    <property type="entry name" value="CYTOSKELETON ASSOCIATED PROTEIN 2-RELATED"/>
    <property type="match status" value="1"/>
</dbReference>
<reference evidence="8" key="2">
    <citation type="submission" date="2025-08" db="UniProtKB">
        <authorList>
            <consortium name="Ensembl"/>
        </authorList>
    </citation>
    <scope>IDENTIFICATION</scope>
</reference>
<feature type="region of interest" description="Disordered" evidence="6">
    <location>
        <begin position="166"/>
        <end position="203"/>
    </location>
</feature>
<evidence type="ECO:0000256" key="3">
    <source>
        <dbReference type="ARBA" id="ARBA00022490"/>
    </source>
</evidence>
<feature type="region of interest" description="Disordered" evidence="6">
    <location>
        <begin position="1"/>
        <end position="99"/>
    </location>
</feature>
<protein>
    <recommendedName>
        <fullName evidence="7">Cytoskeleton-associated protein 2 C-terminal domain-containing protein</fullName>
    </recommendedName>
</protein>
<sequence length="553" mass="59759">MENVAVSKRNRTFKKANKENTQSSNGSKCSIRRDKTSAAPFQLTNIKNEDTKHGPLKPKADPQSTSGEALKRGKAAQKEAKRVASSVKPRQTHSRAFLCQQTVKHKAEVAKVAEAPKPLAAGPPSKSALGMYRGKIVQSKIGSIWKPTAGGADLKAGDQNVMRRRSKSLADLQTSSRSAMDRPPQVTKPAVVSRPAGVQTARRPARVVSETLASSRNANVAPVQGGGTCRSKPKMLATNRQVNKPPVSSARSQYRFTMENAEERRAKLADWLASKGKTFKRPAAAAAETSKTRGPAKANVDLNPQARPAARRQPEARLVACKPESEGASLETQSQTAPAIMNITLDLLENSDVDPQDSVDDIVVNLCDVLEALAMPSGSEELSQATNVSSDAQMEDSKPHSECIVDGAQQQMSETVAQVKDGVEESEEGESDEECVMATSPQMAGASVIKYSVKTTPYLQSVKRTIEEEASTSRSRRKSSIKDLKFLTPVRRSCRIERNASRLPPMLVDPDPCVSSLAELLKLDDNPNAYIYRKNHALPEEQADRTAGGSGNV</sequence>
<dbReference type="InterPro" id="IPR026165">
    <property type="entry name" value="CKAP2_fam"/>
</dbReference>
<evidence type="ECO:0000259" key="7">
    <source>
        <dbReference type="Pfam" id="PF15297"/>
    </source>
</evidence>
<dbReference type="AlphaFoldDB" id="A0AAQ4RUX6"/>
<evidence type="ECO:0000256" key="5">
    <source>
        <dbReference type="ARBA" id="ARBA00023212"/>
    </source>
</evidence>
<dbReference type="KEGG" id="gat:120822767"/>
<dbReference type="GeneID" id="120822767"/>
<keyword evidence="9" id="KW-1185">Reference proteome</keyword>
<comment type="subcellular location">
    <subcellularLocation>
        <location evidence="1">Cytoplasm</location>
        <location evidence="1">Cytoskeleton</location>
    </subcellularLocation>
</comment>